<dbReference type="SUPFAM" id="SSF50814">
    <property type="entry name" value="Lipocalins"/>
    <property type="match status" value="1"/>
</dbReference>
<dbReference type="InterPro" id="IPR002446">
    <property type="entry name" value="Lipocalin_bac"/>
</dbReference>
<dbReference type="PIRSF" id="PIRSF036893">
    <property type="entry name" value="Lipocalin_ApoD"/>
    <property type="match status" value="1"/>
</dbReference>
<evidence type="ECO:0000256" key="1">
    <source>
        <dbReference type="ARBA" id="ARBA00006889"/>
    </source>
</evidence>
<dbReference type="InterPro" id="IPR022271">
    <property type="entry name" value="Lipocalin_ApoD"/>
</dbReference>
<gene>
    <name evidence="4" type="ORF">GCM10008119_11100</name>
</gene>
<dbReference type="InterPro" id="IPR012674">
    <property type="entry name" value="Calycin"/>
</dbReference>
<evidence type="ECO:0000313" key="5">
    <source>
        <dbReference type="Proteomes" id="UP000645390"/>
    </source>
</evidence>
<dbReference type="CDD" id="cd19438">
    <property type="entry name" value="lipocalin_Blc-like"/>
    <property type="match status" value="1"/>
</dbReference>
<feature type="domain" description="Lipocalin/cytosolic fatty-acid binding" evidence="3">
    <location>
        <begin position="23"/>
        <end position="161"/>
    </location>
</feature>
<dbReference type="InterPro" id="IPR022272">
    <property type="entry name" value="Lipocalin_CS"/>
</dbReference>
<sequence>MAKLLKLKKHIQQTMENKPIINIDFKAFEGKWYSLYSIPTLLDKHWKQTTETYTLVGGDHFDVYTTYHKEGKPEEKSITSKLFFDEKKPDGDMKAQFLWPFKIGYWIIELADDYSYVVVGHPDGKYLFIMTREPKMESDLLVDIIERCREKGYDVSELVSQEHF</sequence>
<dbReference type="PROSITE" id="PS00213">
    <property type="entry name" value="LIPOCALIN"/>
    <property type="match status" value="1"/>
</dbReference>
<accession>A0ABQ2BE78</accession>
<dbReference type="PANTHER" id="PTHR10612:SF34">
    <property type="entry name" value="APOLIPOPROTEIN D"/>
    <property type="match status" value="1"/>
</dbReference>
<organism evidence="4 5">
    <name type="scientific">Pedobacter mendelii</name>
    <dbReference type="NCBI Taxonomy" id="1908240"/>
    <lineage>
        <taxon>Bacteria</taxon>
        <taxon>Pseudomonadati</taxon>
        <taxon>Bacteroidota</taxon>
        <taxon>Sphingobacteriia</taxon>
        <taxon>Sphingobacteriales</taxon>
        <taxon>Sphingobacteriaceae</taxon>
        <taxon>Pedobacter</taxon>
    </lineage>
</organism>
<keyword evidence="5" id="KW-1185">Reference proteome</keyword>
<comment type="caution">
    <text evidence="4">The sequence shown here is derived from an EMBL/GenBank/DDBJ whole genome shotgun (WGS) entry which is preliminary data.</text>
</comment>
<dbReference type="InterPro" id="IPR000566">
    <property type="entry name" value="Lipocln_cytosolic_FA-bd_dom"/>
</dbReference>
<reference evidence="5" key="1">
    <citation type="journal article" date="2019" name="Int. J. Syst. Evol. Microbiol.">
        <title>The Global Catalogue of Microorganisms (GCM) 10K type strain sequencing project: providing services to taxonomists for standard genome sequencing and annotation.</title>
        <authorList>
            <consortium name="The Broad Institute Genomics Platform"/>
            <consortium name="The Broad Institute Genome Sequencing Center for Infectious Disease"/>
            <person name="Wu L."/>
            <person name="Ma J."/>
        </authorList>
    </citation>
    <scope>NUCLEOTIDE SEQUENCE [LARGE SCALE GENOMIC DNA]</scope>
    <source>
        <strain evidence="5">CCM 8939</strain>
    </source>
</reference>
<dbReference type="InterPro" id="IPR047202">
    <property type="entry name" value="Lipocalin_Blc-like_dom"/>
</dbReference>
<dbReference type="Gene3D" id="2.40.128.20">
    <property type="match status" value="1"/>
</dbReference>
<dbReference type="PRINTS" id="PR01171">
    <property type="entry name" value="BCTLIPOCALIN"/>
</dbReference>
<dbReference type="PANTHER" id="PTHR10612">
    <property type="entry name" value="APOLIPOPROTEIN D"/>
    <property type="match status" value="1"/>
</dbReference>
<proteinExistence type="inferred from homology"/>
<name>A0ABQ2BE78_9SPHI</name>
<evidence type="ECO:0000313" key="4">
    <source>
        <dbReference type="EMBL" id="GGI24126.1"/>
    </source>
</evidence>
<evidence type="ECO:0000256" key="2">
    <source>
        <dbReference type="PIRNR" id="PIRNR036893"/>
    </source>
</evidence>
<evidence type="ECO:0000259" key="3">
    <source>
        <dbReference type="Pfam" id="PF08212"/>
    </source>
</evidence>
<dbReference type="EMBL" id="BMDJ01000002">
    <property type="protein sequence ID" value="GGI24126.1"/>
    <property type="molecule type" value="Genomic_DNA"/>
</dbReference>
<protein>
    <submittedName>
        <fullName evidence="4">Membrane protein</fullName>
    </submittedName>
</protein>
<dbReference type="Proteomes" id="UP000645390">
    <property type="component" value="Unassembled WGS sequence"/>
</dbReference>
<dbReference type="Pfam" id="PF08212">
    <property type="entry name" value="Lipocalin_2"/>
    <property type="match status" value="1"/>
</dbReference>
<comment type="similarity">
    <text evidence="1 2">Belongs to the calycin superfamily. Lipocalin family.</text>
</comment>